<reference evidence="2 3" key="1">
    <citation type="journal article" date="2020" name="Nature">
        <title>Six reference-quality genomes reveal evolution of bat adaptations.</title>
        <authorList>
            <person name="Jebb D."/>
            <person name="Huang Z."/>
            <person name="Pippel M."/>
            <person name="Hughes G.M."/>
            <person name="Lavrichenko K."/>
            <person name="Devanna P."/>
            <person name="Winkler S."/>
            <person name="Jermiin L.S."/>
            <person name="Skirmuntt E.C."/>
            <person name="Katzourakis A."/>
            <person name="Burkitt-Gray L."/>
            <person name="Ray D.A."/>
            <person name="Sullivan K.A.M."/>
            <person name="Roscito J.G."/>
            <person name="Kirilenko B.M."/>
            <person name="Davalos L.M."/>
            <person name="Corthals A.P."/>
            <person name="Power M.L."/>
            <person name="Jones G."/>
            <person name="Ransome R.D."/>
            <person name="Dechmann D.K.N."/>
            <person name="Locatelli A.G."/>
            <person name="Puechmaille S.J."/>
            <person name="Fedrigo O."/>
            <person name="Jarvis E.D."/>
            <person name="Hiller M."/>
            <person name="Vernes S.C."/>
            <person name="Myers E.W."/>
            <person name="Teeling E.C."/>
        </authorList>
    </citation>
    <scope>NUCLEOTIDE SEQUENCE [LARGE SCALE GENOMIC DNA]</scope>
    <source>
        <strain evidence="2">MPipKuh1</strain>
        <tissue evidence="2">Flight muscle</tissue>
    </source>
</reference>
<dbReference type="AlphaFoldDB" id="A0A7J8A7H4"/>
<evidence type="ECO:0000256" key="1">
    <source>
        <dbReference type="SAM" id="MobiDB-lite"/>
    </source>
</evidence>
<feature type="region of interest" description="Disordered" evidence="1">
    <location>
        <begin position="32"/>
        <end position="51"/>
    </location>
</feature>
<protein>
    <submittedName>
        <fullName evidence="2">Uncharacterized protein</fullName>
    </submittedName>
</protein>
<keyword evidence="3" id="KW-1185">Reference proteome</keyword>
<evidence type="ECO:0000313" key="3">
    <source>
        <dbReference type="Proteomes" id="UP000558488"/>
    </source>
</evidence>
<gene>
    <name evidence="2" type="ORF">mPipKuh1_008889</name>
</gene>
<organism evidence="2 3">
    <name type="scientific">Pipistrellus kuhlii</name>
    <name type="common">Kuhl's pipistrelle</name>
    <dbReference type="NCBI Taxonomy" id="59472"/>
    <lineage>
        <taxon>Eukaryota</taxon>
        <taxon>Metazoa</taxon>
        <taxon>Chordata</taxon>
        <taxon>Craniata</taxon>
        <taxon>Vertebrata</taxon>
        <taxon>Euteleostomi</taxon>
        <taxon>Mammalia</taxon>
        <taxon>Eutheria</taxon>
        <taxon>Laurasiatheria</taxon>
        <taxon>Chiroptera</taxon>
        <taxon>Yangochiroptera</taxon>
        <taxon>Vespertilionidae</taxon>
        <taxon>Pipistrellus</taxon>
    </lineage>
</organism>
<name>A0A7J8A7H4_PIPKU</name>
<dbReference type="EMBL" id="JACAGB010000002">
    <property type="protein sequence ID" value="KAF6382527.1"/>
    <property type="molecule type" value="Genomic_DNA"/>
</dbReference>
<accession>A0A7J8A7H4</accession>
<proteinExistence type="predicted"/>
<comment type="caution">
    <text evidence="2">The sequence shown here is derived from an EMBL/GenBank/DDBJ whole genome shotgun (WGS) entry which is preliminary data.</text>
</comment>
<feature type="region of interest" description="Disordered" evidence="1">
    <location>
        <begin position="76"/>
        <end position="120"/>
    </location>
</feature>
<dbReference type="Proteomes" id="UP000558488">
    <property type="component" value="Unassembled WGS sequence"/>
</dbReference>
<evidence type="ECO:0000313" key="2">
    <source>
        <dbReference type="EMBL" id="KAF6382527.1"/>
    </source>
</evidence>
<sequence>MYMKIFFLSESGVCCGTQNQVPTNPQYLKIVKDPDPDSASPTPIGGDTDPDSPILVKLCWAEGAASGLQAWHQVGGAASGLPSSPTGLGAQPQVHSAPSGPLDQHWVGGTFPGAREWGTA</sequence>